<keyword evidence="2" id="KW-1185">Reference proteome</keyword>
<protein>
    <submittedName>
        <fullName evidence="1">Uncharacterized protein</fullName>
    </submittedName>
</protein>
<sequence length="672" mass="73077">MKYQGCVISFLLTLMLYGCGGGGGGGSDTAPANVDTPNPETPEELQTGMFTDAPVTGLRYTQGRREGYTESGRFTYDARSSDPVCFFVGEVRLGCVAGSAVVTPYHLSSPGQPAGLQSGYNISRLLISLDESIGPEITLPQASRNARGYVDFYLSDGLFATDSVVNDLIERYAPEGSLSTRQDVDAHIADNADVQQSIQALTQTLESEIADISIRWNSTLAEAGVLAHIEARSGGQPQQTEHLYMEVSQYNTQLYLSNLTYIDSNGDYTQVRVGRNGQPTRVADRDQVQAYLNMLNTTLESWVATSSYLPEKSGYLIGGAGLQSRVETRYLSDDMAGEIVEIVGAMGSQGLSSTNLLRIASYAAAIVQSVECAGSSGPGCGSKLQDVLLLAQADSGYESRVVSWIPEAMSSDLCLPLAGVSVSDSCGVAPNLRDFNVVMSNRLDDYSGVFVPYWTELADDANDFLAISMVDRIGEVTVVYGLSCRINPTSYRFNDDVYYFGFPASDATCEELTGDDAAYLFQCGTEQSVELSDCNDFGVDLPGDWPGFSRKRSLAFTVATKLIRSGYGGFAHYFDTNNEFERRYLDELSIRMINESIPNESVFTELGINVDESEFYSSGTVPYILGFANPAPLTSVATISNEGYFNGFLSFLKYRNNDNTEVSLYIAARMEY</sequence>
<organism evidence="1 2">
    <name type="scientific">Ketobacter alkanivorans</name>
    <dbReference type="NCBI Taxonomy" id="1917421"/>
    <lineage>
        <taxon>Bacteria</taxon>
        <taxon>Pseudomonadati</taxon>
        <taxon>Pseudomonadota</taxon>
        <taxon>Gammaproteobacteria</taxon>
        <taxon>Pseudomonadales</taxon>
        <taxon>Ketobacteraceae</taxon>
        <taxon>Ketobacter</taxon>
    </lineage>
</organism>
<dbReference type="RefSeq" id="WP_101895739.1">
    <property type="nucleotide sequence ID" value="NZ_CP022684.1"/>
</dbReference>
<accession>A0A2K9LSE3</accession>
<evidence type="ECO:0000313" key="1">
    <source>
        <dbReference type="EMBL" id="AUM14365.1"/>
    </source>
</evidence>
<gene>
    <name evidence="1" type="ORF">Kalk_18885</name>
</gene>
<dbReference type="PROSITE" id="PS51257">
    <property type="entry name" value="PROKAR_LIPOPROTEIN"/>
    <property type="match status" value="1"/>
</dbReference>
<dbReference type="OrthoDB" id="5592990at2"/>
<dbReference type="Proteomes" id="UP000235116">
    <property type="component" value="Chromosome"/>
</dbReference>
<proteinExistence type="predicted"/>
<dbReference type="KEGG" id="kak:Kalk_18885"/>
<dbReference type="EMBL" id="CP022684">
    <property type="protein sequence ID" value="AUM14365.1"/>
    <property type="molecule type" value="Genomic_DNA"/>
</dbReference>
<evidence type="ECO:0000313" key="2">
    <source>
        <dbReference type="Proteomes" id="UP000235116"/>
    </source>
</evidence>
<dbReference type="AlphaFoldDB" id="A0A2K9LSE3"/>
<reference evidence="2" key="1">
    <citation type="submission" date="2017-08" db="EMBL/GenBank/DDBJ databases">
        <title>Direct submision.</title>
        <authorList>
            <person name="Kim S.-J."/>
            <person name="Rhee S.-K."/>
        </authorList>
    </citation>
    <scope>NUCLEOTIDE SEQUENCE [LARGE SCALE GENOMIC DNA]</scope>
    <source>
        <strain evidence="2">GI5</strain>
    </source>
</reference>
<name>A0A2K9LSE3_9GAMM</name>